<dbReference type="PANTHER" id="PTHR14636:SF1">
    <property type="entry name" value="TPA-INDUCED TRANSMEMBRANE PROTEIN"/>
    <property type="match status" value="1"/>
</dbReference>
<dbReference type="EMBL" id="JAACNH010000002">
    <property type="protein sequence ID" value="KAG8451355.1"/>
    <property type="molecule type" value="Genomic_DNA"/>
</dbReference>
<keyword evidence="2" id="KW-1185">Reference proteome</keyword>
<dbReference type="PANTHER" id="PTHR14636">
    <property type="entry name" value="TPA-INDUCED TRANSMEMBRANE PROTEIN"/>
    <property type="match status" value="1"/>
</dbReference>
<comment type="caution">
    <text evidence="1">The sequence shown here is derived from an EMBL/GenBank/DDBJ whole genome shotgun (WGS) entry which is preliminary data.</text>
</comment>
<evidence type="ECO:0000313" key="2">
    <source>
        <dbReference type="Proteomes" id="UP000812440"/>
    </source>
</evidence>
<accession>A0A8T2K1E7</accession>
<reference evidence="1" key="1">
    <citation type="thesis" date="2020" institute="ProQuest LLC" country="789 East Eisenhower Parkway, Ann Arbor, MI, USA">
        <title>Comparative Genomics and Chromosome Evolution.</title>
        <authorList>
            <person name="Mudd A.B."/>
        </authorList>
    </citation>
    <scope>NUCLEOTIDE SEQUENCE</scope>
    <source>
        <strain evidence="1">Female2</strain>
        <tissue evidence="1">Blood</tissue>
    </source>
</reference>
<dbReference type="AlphaFoldDB" id="A0A8T2K1E7"/>
<gene>
    <name evidence="1" type="ORF">GDO86_003530</name>
</gene>
<sequence>MPFNKIEDVYEEASILRYIIKLFFHLEVYVDEDEFVIVESNAEKNMYMFTGSLVIKDSCMLEPWKVNRTAFQHRIEKAYSQSPALQSYFVSAKVNNVFNGENTTAFVTLNFSLPTSKKDETKYKMSKEFVGGVLRQDIYDEEKSICQNSTVLLDPFHVILAY</sequence>
<dbReference type="OrthoDB" id="8879801at2759"/>
<organism evidence="1 2">
    <name type="scientific">Hymenochirus boettgeri</name>
    <name type="common">Congo dwarf clawed frog</name>
    <dbReference type="NCBI Taxonomy" id="247094"/>
    <lineage>
        <taxon>Eukaryota</taxon>
        <taxon>Metazoa</taxon>
        <taxon>Chordata</taxon>
        <taxon>Craniata</taxon>
        <taxon>Vertebrata</taxon>
        <taxon>Euteleostomi</taxon>
        <taxon>Amphibia</taxon>
        <taxon>Batrachia</taxon>
        <taxon>Anura</taxon>
        <taxon>Pipoidea</taxon>
        <taxon>Pipidae</taxon>
        <taxon>Pipinae</taxon>
        <taxon>Hymenochirus</taxon>
    </lineage>
</organism>
<dbReference type="Proteomes" id="UP000812440">
    <property type="component" value="Chromosome 2"/>
</dbReference>
<evidence type="ECO:0000313" key="1">
    <source>
        <dbReference type="EMBL" id="KAG8451355.1"/>
    </source>
</evidence>
<proteinExistence type="predicted"/>
<name>A0A8T2K1E7_9PIPI</name>
<protein>
    <submittedName>
        <fullName evidence="1">Uncharacterized protein</fullName>
    </submittedName>
</protein>
<dbReference type="InterPro" id="IPR033223">
    <property type="entry name" value="TTMP"/>
</dbReference>